<dbReference type="EMBL" id="PYMC01000006">
    <property type="protein sequence ID" value="PSW05262.1"/>
    <property type="molecule type" value="Genomic_DNA"/>
</dbReference>
<proteinExistence type="predicted"/>
<evidence type="ECO:0000256" key="1">
    <source>
        <dbReference type="SAM" id="MobiDB-lite"/>
    </source>
</evidence>
<dbReference type="InterPro" id="IPR011083">
    <property type="entry name" value="Phage_tail_collar_dom"/>
</dbReference>
<evidence type="ECO:0000313" key="4">
    <source>
        <dbReference type="Proteomes" id="UP000240904"/>
    </source>
</evidence>
<evidence type="ECO:0000259" key="2">
    <source>
        <dbReference type="Pfam" id="PF07484"/>
    </source>
</evidence>
<keyword evidence="4" id="KW-1185">Reference proteome</keyword>
<evidence type="ECO:0000313" key="3">
    <source>
        <dbReference type="EMBL" id="PSW05262.1"/>
    </source>
</evidence>
<name>A0A2T3MZ43_9GAMM</name>
<protein>
    <recommendedName>
        <fullName evidence="2">Phage tail collar domain-containing protein</fullName>
    </recommendedName>
</protein>
<comment type="caution">
    <text evidence="3">The sequence shown here is derived from an EMBL/GenBank/DDBJ whole genome shotgun (WGS) entry which is preliminary data.</text>
</comment>
<dbReference type="Proteomes" id="UP000240904">
    <property type="component" value="Unassembled WGS sequence"/>
</dbReference>
<dbReference type="AlphaFoldDB" id="A0A2T3MZ43"/>
<dbReference type="Pfam" id="PF07484">
    <property type="entry name" value="Collar"/>
    <property type="match status" value="1"/>
</dbReference>
<dbReference type="Gene3D" id="3.90.1340.10">
    <property type="entry name" value="Phage tail collar domain"/>
    <property type="match status" value="1"/>
</dbReference>
<dbReference type="SUPFAM" id="SSF88874">
    <property type="entry name" value="Receptor-binding domain of short tail fibre protein gp12"/>
    <property type="match status" value="1"/>
</dbReference>
<dbReference type="InterPro" id="IPR037053">
    <property type="entry name" value="Phage_tail_collar_dom_sf"/>
</dbReference>
<feature type="domain" description="Phage tail collar" evidence="2">
    <location>
        <begin position="6"/>
        <end position="62"/>
    </location>
</feature>
<organism evidence="3 4">
    <name type="scientific">Photobacterium lipolyticum</name>
    <dbReference type="NCBI Taxonomy" id="266810"/>
    <lineage>
        <taxon>Bacteria</taxon>
        <taxon>Pseudomonadati</taxon>
        <taxon>Pseudomonadota</taxon>
        <taxon>Gammaproteobacteria</taxon>
        <taxon>Vibrionales</taxon>
        <taxon>Vibrionaceae</taxon>
        <taxon>Photobacterium</taxon>
    </lineage>
</organism>
<dbReference type="OrthoDB" id="9810174at2"/>
<reference evidence="3 4" key="1">
    <citation type="submission" date="2018-03" db="EMBL/GenBank/DDBJ databases">
        <title>Whole genome sequencing of Histamine producing bacteria.</title>
        <authorList>
            <person name="Butler K."/>
        </authorList>
    </citation>
    <scope>NUCLEOTIDE SEQUENCE [LARGE SCALE GENOMIC DNA]</scope>
    <source>
        <strain evidence="3 4">DSM 16190</strain>
    </source>
</reference>
<feature type="compositionally biased region" description="Low complexity" evidence="1">
    <location>
        <begin position="97"/>
        <end position="116"/>
    </location>
</feature>
<sequence length="215" mass="22253">MEEMLGSIKFFGGNYAPKDFAFCGGQLITISENQVLYAILGSMWGGDGRSNFALPDMRGRVPIGVGRGPGRDNINMTERRGNEINALKISQLPTHSHAATFSPTTSTSSPPTATAAVKANSGTGTENSPAGNYWAIGNIVQGRDTLPVEKGYAKSADTTLAGDAVTIDIAGGSGGITGGSVTVDQTGGGDPFSIMQPSLGINYIMCTQGIFPSRN</sequence>
<feature type="region of interest" description="Disordered" evidence="1">
    <location>
        <begin position="97"/>
        <end position="124"/>
    </location>
</feature>
<gene>
    <name evidence="3" type="ORF">C9I89_10825</name>
</gene>
<dbReference type="RefSeq" id="WP_107283363.1">
    <property type="nucleotide sequence ID" value="NZ_PYMC01000006.1"/>
</dbReference>
<accession>A0A2T3MZ43</accession>